<feature type="domain" description="MurNAc-LAA" evidence="3">
    <location>
        <begin position="141"/>
        <end position="250"/>
    </location>
</feature>
<evidence type="ECO:0000313" key="4">
    <source>
        <dbReference type="EMBL" id="GAF25531.1"/>
    </source>
</evidence>
<dbReference type="Gene3D" id="3.40.630.40">
    <property type="entry name" value="Zn-dependent exopeptidases"/>
    <property type="match status" value="1"/>
</dbReference>
<dbReference type="SMART" id="SM00646">
    <property type="entry name" value="Ami_3"/>
    <property type="match status" value="1"/>
</dbReference>
<accession>A0A0S6UEU7</accession>
<gene>
    <name evidence="4" type="ORF">MTY_0866</name>
</gene>
<keyword evidence="2" id="KW-0472">Membrane</keyword>
<keyword evidence="2" id="KW-1133">Transmembrane helix</keyword>
<dbReference type="PANTHER" id="PTHR30404:SF0">
    <property type="entry name" value="N-ACETYLMURAMOYL-L-ALANINE AMIDASE AMIC"/>
    <property type="match status" value="1"/>
</dbReference>
<sequence>MQVILPWRSELIGGIFIMGGGGLMARVVFVPRRRVRGMLIIALAVLGAFWVRIWYQGVKEEQAIQALSWAVANQVVVVDPGHGGIDAGAMGPGGTPEQRVNLAISKDLAGFLKAGGAKVILTRQDDNVPLGESGDDLVERVRLAGKVGADLFISVHCNAFDSRERGAQLFYDPKSAEGKKLAESIQAEIKRLLANTDRVPLSIDAFVLRTQKIPAVIVEVGFISNPEEEKLLADPHYQRRMAFAIYAGIVNYLAGKGTPAGGKPAG</sequence>
<organism evidence="4">
    <name type="scientific">Moorella thermoacetica Y72</name>
    <dbReference type="NCBI Taxonomy" id="1325331"/>
    <lineage>
        <taxon>Bacteria</taxon>
        <taxon>Bacillati</taxon>
        <taxon>Bacillota</taxon>
        <taxon>Clostridia</taxon>
        <taxon>Neomoorellales</taxon>
        <taxon>Neomoorellaceae</taxon>
        <taxon>Neomoorella</taxon>
    </lineage>
</organism>
<evidence type="ECO:0000256" key="2">
    <source>
        <dbReference type="SAM" id="Phobius"/>
    </source>
</evidence>
<dbReference type="Proteomes" id="UP000063718">
    <property type="component" value="Unassembled WGS sequence"/>
</dbReference>
<dbReference type="GO" id="GO:0030288">
    <property type="term" value="C:outer membrane-bounded periplasmic space"/>
    <property type="evidence" value="ECO:0007669"/>
    <property type="project" value="TreeGrafter"/>
</dbReference>
<keyword evidence="1" id="KW-0378">Hydrolase</keyword>
<protein>
    <submittedName>
        <fullName evidence="4">N-acetylmuramoyl-L-alanine amidase</fullName>
    </submittedName>
</protein>
<evidence type="ECO:0000256" key="1">
    <source>
        <dbReference type="ARBA" id="ARBA00022801"/>
    </source>
</evidence>
<dbReference type="CDD" id="cd02696">
    <property type="entry name" value="MurNAc-LAA"/>
    <property type="match status" value="1"/>
</dbReference>
<dbReference type="PANTHER" id="PTHR30404">
    <property type="entry name" value="N-ACETYLMURAMOYL-L-ALANINE AMIDASE"/>
    <property type="match status" value="1"/>
</dbReference>
<dbReference type="InterPro" id="IPR050695">
    <property type="entry name" value="N-acetylmuramoyl_amidase_3"/>
</dbReference>
<name>A0A0S6UEU7_NEOTH</name>
<proteinExistence type="predicted"/>
<dbReference type="Pfam" id="PF01520">
    <property type="entry name" value="Amidase_3"/>
    <property type="match status" value="1"/>
</dbReference>
<evidence type="ECO:0000259" key="3">
    <source>
        <dbReference type="SMART" id="SM00646"/>
    </source>
</evidence>
<feature type="transmembrane region" description="Helical" evidence="2">
    <location>
        <begin position="37"/>
        <end position="55"/>
    </location>
</feature>
<keyword evidence="2" id="KW-0812">Transmembrane</keyword>
<dbReference type="EMBL" id="DF238840">
    <property type="protein sequence ID" value="GAF25531.1"/>
    <property type="molecule type" value="Genomic_DNA"/>
</dbReference>
<reference evidence="4" key="1">
    <citation type="journal article" date="2014" name="Gene">
        <title>Genome-guided analysis of transformation efficiency and carbon dioxide assimilation by Moorella thermoacetica Y72.</title>
        <authorList>
            <person name="Tsukahara K."/>
            <person name="Kita A."/>
            <person name="Nakashimada Y."/>
            <person name="Hoshino T."/>
            <person name="Murakami K."/>
        </authorList>
    </citation>
    <scope>NUCLEOTIDE SEQUENCE [LARGE SCALE GENOMIC DNA]</scope>
    <source>
        <strain evidence="4">Y72</strain>
    </source>
</reference>
<dbReference type="SUPFAM" id="SSF53187">
    <property type="entry name" value="Zn-dependent exopeptidases"/>
    <property type="match status" value="1"/>
</dbReference>
<dbReference type="GO" id="GO:0008745">
    <property type="term" value="F:N-acetylmuramoyl-L-alanine amidase activity"/>
    <property type="evidence" value="ECO:0007669"/>
    <property type="project" value="InterPro"/>
</dbReference>
<dbReference type="AlphaFoldDB" id="A0A0S6UEU7"/>
<feature type="transmembrane region" description="Helical" evidence="2">
    <location>
        <begin position="12"/>
        <end position="30"/>
    </location>
</feature>
<dbReference type="InterPro" id="IPR002508">
    <property type="entry name" value="MurNAc-LAA_cat"/>
</dbReference>
<dbReference type="GO" id="GO:0009253">
    <property type="term" value="P:peptidoglycan catabolic process"/>
    <property type="evidence" value="ECO:0007669"/>
    <property type="project" value="InterPro"/>
</dbReference>